<dbReference type="Proteomes" id="UP000275846">
    <property type="component" value="Unassembled WGS sequence"/>
</dbReference>
<dbReference type="WBParaSite" id="SSLN_0001349201-mRNA-1">
    <property type="protein sequence ID" value="SSLN_0001349201-mRNA-1"/>
    <property type="gene ID" value="SSLN_0001349201"/>
</dbReference>
<accession>A0A183T943</accession>
<keyword evidence="2" id="KW-1185">Reference proteome</keyword>
<name>A0A183T943_SCHSO</name>
<dbReference type="AlphaFoldDB" id="A0A183T943"/>
<gene>
    <name evidence="1" type="ORF">SSLN_LOCUS12991</name>
</gene>
<dbReference type="EMBL" id="UYSU01037708">
    <property type="protein sequence ID" value="VDL99376.1"/>
    <property type="molecule type" value="Genomic_DNA"/>
</dbReference>
<evidence type="ECO:0000313" key="1">
    <source>
        <dbReference type="EMBL" id="VDL99376.1"/>
    </source>
</evidence>
<protein>
    <submittedName>
        <fullName evidence="1 3">Uncharacterized protein</fullName>
    </submittedName>
</protein>
<sequence>MQIRVGQRVKKRVLAVLTELSNHFGVSATLRQRWTGCFFSAVCKSARLVSLSLLGFTSGCVYRCESEGDGGNGSVVVVAVLHFWQ</sequence>
<organism evidence="3">
    <name type="scientific">Schistocephalus solidus</name>
    <name type="common">Tapeworm</name>
    <dbReference type="NCBI Taxonomy" id="70667"/>
    <lineage>
        <taxon>Eukaryota</taxon>
        <taxon>Metazoa</taxon>
        <taxon>Spiralia</taxon>
        <taxon>Lophotrochozoa</taxon>
        <taxon>Platyhelminthes</taxon>
        <taxon>Cestoda</taxon>
        <taxon>Eucestoda</taxon>
        <taxon>Diphyllobothriidea</taxon>
        <taxon>Diphyllobothriidae</taxon>
        <taxon>Schistocephalus</taxon>
    </lineage>
</organism>
<evidence type="ECO:0000313" key="2">
    <source>
        <dbReference type="Proteomes" id="UP000275846"/>
    </source>
</evidence>
<reference evidence="1 2" key="2">
    <citation type="submission" date="2018-11" db="EMBL/GenBank/DDBJ databases">
        <authorList>
            <consortium name="Pathogen Informatics"/>
        </authorList>
    </citation>
    <scope>NUCLEOTIDE SEQUENCE [LARGE SCALE GENOMIC DNA]</scope>
    <source>
        <strain evidence="1 2">NST_G2</strain>
    </source>
</reference>
<proteinExistence type="predicted"/>
<evidence type="ECO:0000313" key="3">
    <source>
        <dbReference type="WBParaSite" id="SSLN_0001349201-mRNA-1"/>
    </source>
</evidence>
<reference evidence="3" key="1">
    <citation type="submission" date="2016-06" db="UniProtKB">
        <authorList>
            <consortium name="WormBaseParasite"/>
        </authorList>
    </citation>
    <scope>IDENTIFICATION</scope>
</reference>